<accession>A0A892IB25</accession>
<keyword evidence="3" id="KW-1185">Reference proteome</keyword>
<protein>
    <recommendedName>
        <fullName evidence="1">CdiI immunity protein domain-containing protein</fullName>
    </recommendedName>
</protein>
<organism evidence="2 3">
    <name type="scientific">Burkholderia dolosa</name>
    <dbReference type="NCBI Taxonomy" id="152500"/>
    <lineage>
        <taxon>Bacteria</taxon>
        <taxon>Pseudomonadati</taxon>
        <taxon>Pseudomonadota</taxon>
        <taxon>Betaproteobacteria</taxon>
        <taxon>Burkholderiales</taxon>
        <taxon>Burkholderiaceae</taxon>
        <taxon>Burkholderia</taxon>
        <taxon>Burkholderia cepacia complex</taxon>
    </lineage>
</organism>
<evidence type="ECO:0000259" key="1">
    <source>
        <dbReference type="Pfam" id="PF18593"/>
    </source>
</evidence>
<feature type="domain" description="CdiI immunity protein" evidence="1">
    <location>
        <begin position="6"/>
        <end position="94"/>
    </location>
</feature>
<evidence type="ECO:0000313" key="3">
    <source>
        <dbReference type="Proteomes" id="UP000625568"/>
    </source>
</evidence>
<dbReference type="Pfam" id="PF18593">
    <property type="entry name" value="CdiI_2"/>
    <property type="match status" value="1"/>
</dbReference>
<dbReference type="AlphaFoldDB" id="A0A892IB25"/>
<reference evidence="2 3" key="1">
    <citation type="submission" date="2021-02" db="EMBL/GenBank/DDBJ databases">
        <title>FDA dAtabase for Regulatory Grade micrObial Sequences (FDA-ARGOS): Supporting development and validation of Infectious Disease Dx tests.</title>
        <authorList>
            <person name="Minogue T."/>
            <person name="Wolcott M."/>
            <person name="Wasieloski L."/>
            <person name="Aguilar W."/>
            <person name="Moore D."/>
            <person name="Jaissle J."/>
            <person name="Tallon L."/>
            <person name="Sadzewicz L."/>
            <person name="Zhao X."/>
            <person name="Boylan J."/>
            <person name="Ott S."/>
            <person name="Bowen H."/>
            <person name="Vavikolanu K."/>
            <person name="Mehta A."/>
            <person name="Aluvathingal J."/>
            <person name="Nadendla S."/>
            <person name="Yan Y."/>
            <person name="Sichtig H."/>
        </authorList>
    </citation>
    <scope>NUCLEOTIDE SEQUENCE [LARGE SCALE GENOMIC DNA]</scope>
    <source>
        <strain evidence="2 3">FDAARGOS_1272</strain>
    </source>
</reference>
<proteinExistence type="predicted"/>
<dbReference type="EMBL" id="CP069482">
    <property type="protein sequence ID" value="QRO78621.1"/>
    <property type="molecule type" value="Genomic_DNA"/>
</dbReference>
<name>A0A892IB25_9BURK</name>
<sequence length="96" mass="11218">MDYHDFPHLLAIASGYLGQDWRSWGDSFEGVVALYKSETTQEERAELLKEIDLFEKKYATNLDDEFIDRYGHDFDPSLRGFTTASFFEALRQLLKT</sequence>
<evidence type="ECO:0000313" key="2">
    <source>
        <dbReference type="EMBL" id="QRO78621.1"/>
    </source>
</evidence>
<dbReference type="InterPro" id="IPR041129">
    <property type="entry name" value="CdiI_2"/>
</dbReference>
<dbReference type="GeneID" id="93126342"/>
<dbReference type="RefSeq" id="WP_094190503.1">
    <property type="nucleotide sequence ID" value="NZ_CABVPR010000009.1"/>
</dbReference>
<gene>
    <name evidence="2" type="ORF">I6K02_06895</name>
</gene>
<dbReference type="Proteomes" id="UP000625568">
    <property type="component" value="Chromosome 1"/>
</dbReference>